<evidence type="ECO:0008006" key="9">
    <source>
        <dbReference type="Google" id="ProtNLM"/>
    </source>
</evidence>
<evidence type="ECO:0000313" key="8">
    <source>
        <dbReference type="Proteomes" id="UP000246351"/>
    </source>
</evidence>
<dbReference type="EMBL" id="QEIV01001037">
    <property type="protein sequence ID" value="PWZ97957.1"/>
    <property type="molecule type" value="Genomic_DNA"/>
</dbReference>
<comment type="caution">
    <text evidence="7">The sequence shown here is derived from an EMBL/GenBank/DDBJ whole genome shotgun (WGS) entry which is preliminary data.</text>
</comment>
<feature type="transmembrane region" description="Helical" evidence="6">
    <location>
        <begin position="71"/>
        <end position="87"/>
    </location>
</feature>
<feature type="transmembrane region" description="Helical" evidence="6">
    <location>
        <begin position="137"/>
        <end position="157"/>
    </location>
</feature>
<organism evidence="7 8">
    <name type="scientific">Staphylococcus pseudintermedius</name>
    <dbReference type="NCBI Taxonomy" id="283734"/>
    <lineage>
        <taxon>Bacteria</taxon>
        <taxon>Bacillati</taxon>
        <taxon>Bacillota</taxon>
        <taxon>Bacilli</taxon>
        <taxon>Bacillales</taxon>
        <taxon>Staphylococcaceae</taxon>
        <taxon>Staphylococcus</taxon>
        <taxon>Staphylococcus intermedius group</taxon>
    </lineage>
</organism>
<dbReference type="STRING" id="937773.SPSINT_0717"/>
<evidence type="ECO:0000256" key="4">
    <source>
        <dbReference type="ARBA" id="ARBA00022989"/>
    </source>
</evidence>
<evidence type="ECO:0000256" key="3">
    <source>
        <dbReference type="ARBA" id="ARBA00022692"/>
    </source>
</evidence>
<evidence type="ECO:0000256" key="6">
    <source>
        <dbReference type="SAM" id="Phobius"/>
    </source>
</evidence>
<evidence type="ECO:0000313" key="7">
    <source>
        <dbReference type="EMBL" id="PWZ97957.1"/>
    </source>
</evidence>
<proteinExistence type="inferred from homology"/>
<dbReference type="InterPro" id="IPR005496">
    <property type="entry name" value="Integral_membrane_TerC"/>
</dbReference>
<evidence type="ECO:0000256" key="1">
    <source>
        <dbReference type="ARBA" id="ARBA00004141"/>
    </source>
</evidence>
<gene>
    <name evidence="7" type="ORF">DD924_10855</name>
</gene>
<feature type="transmembrane region" description="Helical" evidence="6">
    <location>
        <begin position="6"/>
        <end position="25"/>
    </location>
</feature>
<dbReference type="InterPro" id="IPR036259">
    <property type="entry name" value="MFS_trans_sf"/>
</dbReference>
<comment type="subcellular location">
    <subcellularLocation>
        <location evidence="1">Membrane</location>
        <topology evidence="1">Multi-pass membrane protein</topology>
    </subcellularLocation>
</comment>
<feature type="transmembrane region" description="Helical" evidence="6">
    <location>
        <begin position="169"/>
        <end position="191"/>
    </location>
</feature>
<keyword evidence="4 6" id="KW-1133">Transmembrane helix</keyword>
<evidence type="ECO:0000256" key="5">
    <source>
        <dbReference type="ARBA" id="ARBA00023136"/>
    </source>
</evidence>
<dbReference type="GO" id="GO:0016020">
    <property type="term" value="C:membrane"/>
    <property type="evidence" value="ECO:0007669"/>
    <property type="project" value="UniProtKB-SubCell"/>
</dbReference>
<dbReference type="Gene3D" id="1.20.1250.20">
    <property type="entry name" value="MFS general substrate transporter like domains"/>
    <property type="match status" value="1"/>
</dbReference>
<dbReference type="PANTHER" id="PTHR30238:SF4">
    <property type="entry name" value="SLL1022 PROTEIN"/>
    <property type="match status" value="1"/>
</dbReference>
<feature type="transmembrane region" description="Helical" evidence="6">
    <location>
        <begin position="46"/>
        <end position="65"/>
    </location>
</feature>
<dbReference type="NCBIfam" id="TIGR03716">
    <property type="entry name" value="R_switched_YkoY"/>
    <property type="match status" value="1"/>
</dbReference>
<reference evidence="7 8" key="1">
    <citation type="journal article" date="2018" name="Vet. Microbiol.">
        <title>Clonal diversity and geographic distribution of methicillin-resistant Staphylococcus pseudintermedius from Australian animals: Discovery of novel sequence types.</title>
        <authorList>
            <person name="Worthing K.A."/>
            <person name="Abraham S."/>
            <person name="Coombs G.W."/>
            <person name="Pang S."/>
            <person name="Saputra S."/>
            <person name="Jordan D."/>
            <person name="Trott D.J."/>
            <person name="Norris J.M."/>
        </authorList>
    </citation>
    <scope>NUCLEOTIDE SEQUENCE [LARGE SCALE GENOMIC DNA]</scope>
    <source>
        <strain evidence="7 8">ST71 3</strain>
    </source>
</reference>
<accession>A0A317Z964</accession>
<name>A0A317Z964_STAPS</name>
<comment type="similarity">
    <text evidence="2">Belongs to the TerC family.</text>
</comment>
<dbReference type="PANTHER" id="PTHR30238">
    <property type="entry name" value="MEMBRANE BOUND PREDICTED REDOX MODULATOR"/>
    <property type="match status" value="1"/>
</dbReference>
<protein>
    <recommendedName>
        <fullName evidence="9">TerC family protein</fullName>
    </recommendedName>
</protein>
<evidence type="ECO:0000256" key="2">
    <source>
        <dbReference type="ARBA" id="ARBA00007511"/>
    </source>
</evidence>
<dbReference type="AlphaFoldDB" id="A0A317Z964"/>
<keyword evidence="5 6" id="KW-0472">Membrane</keyword>
<dbReference type="Proteomes" id="UP000246351">
    <property type="component" value="Unassembled WGS sequence"/>
</dbReference>
<dbReference type="SUPFAM" id="SSF103473">
    <property type="entry name" value="MFS general substrate transporter"/>
    <property type="match status" value="1"/>
</dbReference>
<feature type="transmembrane region" description="Helical" evidence="6">
    <location>
        <begin position="240"/>
        <end position="259"/>
    </location>
</feature>
<sequence length="267" mass="29649">MDPSLLLSYGWVILVLVFLEGLLAADNAIVMAVMVKHLPPEQRKKALFYGLLGAFVFRFIALFLISILANFWWIQAIGAAYLIYMSAKNLYDFFKHKGGEHEQPDNDDHHYDESGVEKKVSAKEFWGTVFKVEVADIAFAIDSMLAALAIAVTLPTIGVHFGGMDAGQFAVMFIGGLIGVILMRFAATFFVELLNKYPGLEGAAFAIVGWVGIKLVVLVLAHEDIGMIPHDFPHSTLWQIIFWTVMIGLVLIGWFTSVVRNKKHDAS</sequence>
<dbReference type="Pfam" id="PF03741">
    <property type="entry name" value="TerC"/>
    <property type="match status" value="1"/>
</dbReference>
<feature type="transmembrane region" description="Helical" evidence="6">
    <location>
        <begin position="203"/>
        <end position="220"/>
    </location>
</feature>
<keyword evidence="3 6" id="KW-0812">Transmembrane</keyword>
<dbReference type="InterPro" id="IPR022493">
    <property type="entry name" value="CHP03716_TM_YkoY"/>
</dbReference>